<evidence type="ECO:0000256" key="7">
    <source>
        <dbReference type="ARBA" id="ARBA00022989"/>
    </source>
</evidence>
<evidence type="ECO:0000259" key="9">
    <source>
        <dbReference type="PROSITE" id="PS50109"/>
    </source>
</evidence>
<dbReference type="InterPro" id="IPR050428">
    <property type="entry name" value="TCS_sensor_his_kinase"/>
</dbReference>
<dbReference type="CDD" id="cd00082">
    <property type="entry name" value="HisKA"/>
    <property type="match status" value="1"/>
</dbReference>
<keyword evidence="8" id="KW-0472">Membrane</keyword>
<sequence>MKLVFKFAIWYLVITLLALAIGGVISYREIKEEVDFEQSLYLKGKLDAAVRRLSRGMHPDSLARHNMEIQQLDFARPEMNFRVTDTVVMHKFLQRLEQQIKVSASYKVNGKHYYIAAYDGMVESDDITDAVIKSITGIFIVMLVVTGLLSYLISKHLLHPFHSTLRAIRAFTLRQKEPLQLAPTRTSEFKKLNLFLQHMTEKAQHDYSNLKEFTENASHEMQTPLAIIRGKLELLMESEINDSQAKLIMSAHNAVEKLSKMGQSLILLAKLENQEFETPGKIDFSRILSDNLLAFEELIEMKSITLKQDIAENVELSIHPVLADILLSNLMSNAIRHNYMEGRITVTLTKKELIVENTGDPLKVAPAEIFKRFKKSTQADDSVGLGLAIVKQICTQNNMLISYSYSGSEHQFRLQF</sequence>
<dbReference type="SMART" id="SM00388">
    <property type="entry name" value="HisKA"/>
    <property type="match status" value="1"/>
</dbReference>
<dbReference type="GO" id="GO:0005886">
    <property type="term" value="C:plasma membrane"/>
    <property type="evidence" value="ECO:0007669"/>
    <property type="project" value="TreeGrafter"/>
</dbReference>
<dbReference type="PANTHER" id="PTHR45436">
    <property type="entry name" value="SENSOR HISTIDINE KINASE YKOH"/>
    <property type="match status" value="1"/>
</dbReference>
<dbReference type="PROSITE" id="PS50109">
    <property type="entry name" value="HIS_KIN"/>
    <property type="match status" value="1"/>
</dbReference>
<keyword evidence="3" id="KW-0597">Phosphoprotein</keyword>
<evidence type="ECO:0000256" key="3">
    <source>
        <dbReference type="ARBA" id="ARBA00022553"/>
    </source>
</evidence>
<dbReference type="InterPro" id="IPR005467">
    <property type="entry name" value="His_kinase_dom"/>
</dbReference>
<keyword evidence="6 10" id="KW-0418">Kinase</keyword>
<evidence type="ECO:0000256" key="5">
    <source>
        <dbReference type="ARBA" id="ARBA00022692"/>
    </source>
</evidence>
<protein>
    <recommendedName>
        <fullName evidence="2">histidine kinase</fullName>
        <ecNumber evidence="2">2.7.13.3</ecNumber>
    </recommendedName>
</protein>
<dbReference type="Gene3D" id="1.10.287.130">
    <property type="match status" value="1"/>
</dbReference>
<dbReference type="Pfam" id="PF00512">
    <property type="entry name" value="HisKA"/>
    <property type="match status" value="1"/>
</dbReference>
<evidence type="ECO:0000256" key="4">
    <source>
        <dbReference type="ARBA" id="ARBA00022679"/>
    </source>
</evidence>
<accession>A0A4R3KS34</accession>
<comment type="caution">
    <text evidence="10">The sequence shown here is derived from an EMBL/GenBank/DDBJ whole genome shotgun (WGS) entry which is preliminary data.</text>
</comment>
<feature type="transmembrane region" description="Helical" evidence="8">
    <location>
        <begin position="130"/>
        <end position="153"/>
    </location>
</feature>
<dbReference type="PANTHER" id="PTHR45436:SF5">
    <property type="entry name" value="SENSOR HISTIDINE KINASE TRCS"/>
    <property type="match status" value="1"/>
</dbReference>
<dbReference type="SUPFAM" id="SSF55874">
    <property type="entry name" value="ATPase domain of HSP90 chaperone/DNA topoisomerase II/histidine kinase"/>
    <property type="match status" value="1"/>
</dbReference>
<evidence type="ECO:0000256" key="1">
    <source>
        <dbReference type="ARBA" id="ARBA00000085"/>
    </source>
</evidence>
<gene>
    <name evidence="10" type="ORF">EDD80_104128</name>
</gene>
<feature type="transmembrane region" description="Helical" evidence="8">
    <location>
        <begin position="7"/>
        <end position="27"/>
    </location>
</feature>
<evidence type="ECO:0000313" key="11">
    <source>
        <dbReference type="Proteomes" id="UP000295807"/>
    </source>
</evidence>
<comment type="catalytic activity">
    <reaction evidence="1">
        <text>ATP + protein L-histidine = ADP + protein N-phospho-L-histidine.</text>
        <dbReference type="EC" id="2.7.13.3"/>
    </reaction>
</comment>
<proteinExistence type="predicted"/>
<dbReference type="AlphaFoldDB" id="A0A4R3KS34"/>
<evidence type="ECO:0000256" key="8">
    <source>
        <dbReference type="SAM" id="Phobius"/>
    </source>
</evidence>
<dbReference type="EMBL" id="SMAD01000004">
    <property type="protein sequence ID" value="TCS87780.1"/>
    <property type="molecule type" value="Genomic_DNA"/>
</dbReference>
<dbReference type="GO" id="GO:0000155">
    <property type="term" value="F:phosphorelay sensor kinase activity"/>
    <property type="evidence" value="ECO:0007669"/>
    <property type="project" value="InterPro"/>
</dbReference>
<name>A0A4R3KS34_9SPHI</name>
<dbReference type="EC" id="2.7.13.3" evidence="2"/>
<evidence type="ECO:0000256" key="6">
    <source>
        <dbReference type="ARBA" id="ARBA00022777"/>
    </source>
</evidence>
<organism evidence="10 11">
    <name type="scientific">Anseongella ginsenosidimutans</name>
    <dbReference type="NCBI Taxonomy" id="496056"/>
    <lineage>
        <taxon>Bacteria</taxon>
        <taxon>Pseudomonadati</taxon>
        <taxon>Bacteroidota</taxon>
        <taxon>Sphingobacteriia</taxon>
        <taxon>Sphingobacteriales</taxon>
        <taxon>Sphingobacteriaceae</taxon>
        <taxon>Anseongella</taxon>
    </lineage>
</organism>
<dbReference type="Gene3D" id="3.30.565.10">
    <property type="entry name" value="Histidine kinase-like ATPase, C-terminal domain"/>
    <property type="match status" value="1"/>
</dbReference>
<dbReference type="InterPro" id="IPR036890">
    <property type="entry name" value="HATPase_C_sf"/>
</dbReference>
<reference evidence="10 11" key="1">
    <citation type="submission" date="2019-03" db="EMBL/GenBank/DDBJ databases">
        <title>Genomic Encyclopedia of Type Strains, Phase IV (KMG-IV): sequencing the most valuable type-strain genomes for metagenomic binning, comparative biology and taxonomic classification.</title>
        <authorList>
            <person name="Goeker M."/>
        </authorList>
    </citation>
    <scope>NUCLEOTIDE SEQUENCE [LARGE SCALE GENOMIC DNA]</scope>
    <source>
        <strain evidence="10 11">DSM 21100</strain>
    </source>
</reference>
<keyword evidence="11" id="KW-1185">Reference proteome</keyword>
<feature type="domain" description="Histidine kinase" evidence="9">
    <location>
        <begin position="216"/>
        <end position="416"/>
    </location>
</feature>
<evidence type="ECO:0000256" key="2">
    <source>
        <dbReference type="ARBA" id="ARBA00012438"/>
    </source>
</evidence>
<dbReference type="InterPro" id="IPR036097">
    <property type="entry name" value="HisK_dim/P_sf"/>
</dbReference>
<dbReference type="Pfam" id="PF02518">
    <property type="entry name" value="HATPase_c"/>
    <property type="match status" value="1"/>
</dbReference>
<keyword evidence="7 8" id="KW-1133">Transmembrane helix</keyword>
<dbReference type="Proteomes" id="UP000295807">
    <property type="component" value="Unassembled WGS sequence"/>
</dbReference>
<keyword evidence="5 8" id="KW-0812">Transmembrane</keyword>
<dbReference type="InterPro" id="IPR003594">
    <property type="entry name" value="HATPase_dom"/>
</dbReference>
<dbReference type="SMART" id="SM00387">
    <property type="entry name" value="HATPase_c"/>
    <property type="match status" value="1"/>
</dbReference>
<keyword evidence="4" id="KW-0808">Transferase</keyword>
<dbReference type="SUPFAM" id="SSF47384">
    <property type="entry name" value="Homodimeric domain of signal transducing histidine kinase"/>
    <property type="match status" value="1"/>
</dbReference>
<dbReference type="RefSeq" id="WP_225975060.1">
    <property type="nucleotide sequence ID" value="NZ_CP042432.1"/>
</dbReference>
<evidence type="ECO:0000313" key="10">
    <source>
        <dbReference type="EMBL" id="TCS87780.1"/>
    </source>
</evidence>
<dbReference type="InterPro" id="IPR003661">
    <property type="entry name" value="HisK_dim/P_dom"/>
</dbReference>